<feature type="transmembrane region" description="Helical" evidence="1">
    <location>
        <begin position="56"/>
        <end position="75"/>
    </location>
</feature>
<dbReference type="AlphaFoldDB" id="A0A2T0VG09"/>
<feature type="transmembrane region" description="Helical" evidence="1">
    <location>
        <begin position="87"/>
        <end position="106"/>
    </location>
</feature>
<keyword evidence="1" id="KW-0472">Membrane</keyword>
<sequence length="107" mass="11415">MTDRTDSELTSRWIAIAVTALFGVIYAYYLWDAIRSMIELPAQYELVGLGRENAPWTLLVAGVILPVVVYIAALIVGARRGVAARALILLVGLGALACLSLSVIALG</sequence>
<keyword evidence="3" id="KW-1185">Reference proteome</keyword>
<evidence type="ECO:0000313" key="3">
    <source>
        <dbReference type="Proteomes" id="UP000237983"/>
    </source>
</evidence>
<accession>A0A2T0VG09</accession>
<evidence type="ECO:0000313" key="2">
    <source>
        <dbReference type="EMBL" id="PRY69106.1"/>
    </source>
</evidence>
<keyword evidence="1" id="KW-1133">Transmembrane helix</keyword>
<reference evidence="2 3" key="1">
    <citation type="submission" date="2018-03" db="EMBL/GenBank/DDBJ databases">
        <title>Genomic Encyclopedia of Type Strains, Phase III (KMG-III): the genomes of soil and plant-associated and newly described type strains.</title>
        <authorList>
            <person name="Whitman W."/>
        </authorList>
    </citation>
    <scope>NUCLEOTIDE SEQUENCE [LARGE SCALE GENOMIC DNA]</scope>
    <source>
        <strain evidence="2 3">CGMCC 1.12484</strain>
    </source>
</reference>
<keyword evidence="1" id="KW-0812">Transmembrane</keyword>
<feature type="transmembrane region" description="Helical" evidence="1">
    <location>
        <begin position="12"/>
        <end position="31"/>
    </location>
</feature>
<gene>
    <name evidence="2" type="ORF">B0I08_103312</name>
</gene>
<comment type="caution">
    <text evidence="2">The sequence shown here is derived from an EMBL/GenBank/DDBJ whole genome shotgun (WGS) entry which is preliminary data.</text>
</comment>
<organism evidence="2 3">
    <name type="scientific">Glaciihabitans tibetensis</name>
    <dbReference type="NCBI Taxonomy" id="1266600"/>
    <lineage>
        <taxon>Bacteria</taxon>
        <taxon>Bacillati</taxon>
        <taxon>Actinomycetota</taxon>
        <taxon>Actinomycetes</taxon>
        <taxon>Micrococcales</taxon>
        <taxon>Microbacteriaceae</taxon>
        <taxon>Glaciihabitans</taxon>
    </lineage>
</organism>
<dbReference type="EMBL" id="PVTL01000003">
    <property type="protein sequence ID" value="PRY69106.1"/>
    <property type="molecule type" value="Genomic_DNA"/>
</dbReference>
<name>A0A2T0VG09_9MICO</name>
<dbReference type="RefSeq" id="WP_106211386.1">
    <property type="nucleotide sequence ID" value="NZ_PVTL01000003.1"/>
</dbReference>
<protein>
    <submittedName>
        <fullName evidence="2">Uncharacterized protein</fullName>
    </submittedName>
</protein>
<dbReference type="OrthoDB" id="5116782at2"/>
<dbReference type="Proteomes" id="UP000237983">
    <property type="component" value="Unassembled WGS sequence"/>
</dbReference>
<evidence type="ECO:0000256" key="1">
    <source>
        <dbReference type="SAM" id="Phobius"/>
    </source>
</evidence>
<proteinExistence type="predicted"/>